<evidence type="ECO:0000313" key="3">
    <source>
        <dbReference type="Proteomes" id="UP000054544"/>
    </source>
</evidence>
<evidence type="ECO:0000313" key="2">
    <source>
        <dbReference type="EMBL" id="KJK74064.1"/>
    </source>
</evidence>
<gene>
    <name evidence="2" type="ORF">H634G_10603</name>
</gene>
<dbReference type="PANTHER" id="PTHR10837">
    <property type="entry name" value="PEPTIDYLARGININE DEIMINASE"/>
    <property type="match status" value="1"/>
</dbReference>
<keyword evidence="3" id="KW-1185">Reference proteome</keyword>
<feature type="domain" description="Protein-arginine deiminase C-terminal" evidence="1">
    <location>
        <begin position="11"/>
        <end position="117"/>
    </location>
</feature>
<dbReference type="Proteomes" id="UP000054544">
    <property type="component" value="Unassembled WGS sequence"/>
</dbReference>
<evidence type="ECO:0000259" key="1">
    <source>
        <dbReference type="Pfam" id="PF03068"/>
    </source>
</evidence>
<sequence>MTKAVARVEQGIQKNMQKAGIKQPLHRLDIDYTWAQDVLEPAYASIPGPSGPITLRINLAGRPVMVGYDDRVEKLLFQDLRREGMGAVRPGGFPAILKHKDLEAGGNMESIPPYTFNALDTTWLAVKHVDEILGFLPAKTSRGWRLAILDPMMGYEALSKLDQDGHGDVPLTSKPMAQNSTVPTVRKFLADESTKKAADHSADKMKQTLNTLQQETGIRDEDVVRIPAVIATMDSLKKWLHARDYKGPSSGGNRFLPLNSAFPSQINGVPLSDSVFIAPKPWGPVVDGVDIMEKMSREAYAAAGFDVDFIDDWELHLSSGDLHCYTNTYRTPTAQWW</sequence>
<dbReference type="Pfam" id="PF03068">
    <property type="entry name" value="PAD"/>
    <property type="match status" value="2"/>
</dbReference>
<proteinExistence type="predicted"/>
<organism evidence="2 3">
    <name type="scientific">Metarhizium anisopliae BRIP 53293</name>
    <dbReference type="NCBI Taxonomy" id="1291518"/>
    <lineage>
        <taxon>Eukaryota</taxon>
        <taxon>Fungi</taxon>
        <taxon>Dikarya</taxon>
        <taxon>Ascomycota</taxon>
        <taxon>Pezizomycotina</taxon>
        <taxon>Sordariomycetes</taxon>
        <taxon>Hypocreomycetidae</taxon>
        <taxon>Hypocreales</taxon>
        <taxon>Clavicipitaceae</taxon>
        <taxon>Metarhizium</taxon>
    </lineage>
</organism>
<dbReference type="InterPro" id="IPR004303">
    <property type="entry name" value="PAD"/>
</dbReference>
<dbReference type="GO" id="GO:0005737">
    <property type="term" value="C:cytoplasm"/>
    <property type="evidence" value="ECO:0007669"/>
    <property type="project" value="InterPro"/>
</dbReference>
<dbReference type="PANTHER" id="PTHR10837:SF8">
    <property type="entry name" value="PROTEIN-ARGININE DEIMINASE"/>
    <property type="match status" value="1"/>
</dbReference>
<accession>A0A0D9NJE5</accession>
<feature type="domain" description="Protein-arginine deiminase C-terminal" evidence="1">
    <location>
        <begin position="119"/>
        <end position="337"/>
    </location>
</feature>
<protein>
    <recommendedName>
        <fullName evidence="1">Protein-arginine deiminase C-terminal domain-containing protein</fullName>
    </recommendedName>
</protein>
<dbReference type="SUPFAM" id="SSF55909">
    <property type="entry name" value="Pentein"/>
    <property type="match status" value="1"/>
</dbReference>
<dbReference type="AlphaFoldDB" id="A0A0D9NJE5"/>
<dbReference type="OrthoDB" id="5102063at2759"/>
<dbReference type="Gene3D" id="3.75.10.10">
    <property type="entry name" value="L-arginine/glycine Amidinotransferase, Chain A"/>
    <property type="match status" value="2"/>
</dbReference>
<name>A0A0D9NJE5_METAN</name>
<dbReference type="GO" id="GO:0004668">
    <property type="term" value="F:protein-arginine deiminase activity"/>
    <property type="evidence" value="ECO:0007669"/>
    <property type="project" value="InterPro"/>
</dbReference>
<dbReference type="EMBL" id="KE384763">
    <property type="protein sequence ID" value="KJK74064.1"/>
    <property type="molecule type" value="Genomic_DNA"/>
</dbReference>
<dbReference type="InterPro" id="IPR013530">
    <property type="entry name" value="PAD_C"/>
</dbReference>
<reference evidence="3" key="1">
    <citation type="journal article" date="2014" name="BMC Genomics">
        <title>The genome sequence of the biocontrol fungus Metarhizium anisopliae and comparative genomics of Metarhizium species.</title>
        <authorList>
            <person name="Pattemore J.A."/>
            <person name="Hane J.K."/>
            <person name="Williams A.H."/>
            <person name="Wilson B.A."/>
            <person name="Stodart B.J."/>
            <person name="Ash G.J."/>
        </authorList>
    </citation>
    <scope>NUCLEOTIDE SEQUENCE [LARGE SCALE GENOMIC DNA]</scope>
    <source>
        <strain evidence="3">BRIP 53293</strain>
    </source>
</reference>
<dbReference type="GO" id="GO:0005509">
    <property type="term" value="F:calcium ion binding"/>
    <property type="evidence" value="ECO:0007669"/>
    <property type="project" value="InterPro"/>
</dbReference>